<evidence type="ECO:0000313" key="1">
    <source>
        <dbReference type="EMBL" id="QQL43975.1"/>
    </source>
</evidence>
<reference evidence="1 2" key="1">
    <citation type="submission" date="2020-12" db="EMBL/GenBank/DDBJ databases">
        <title>Sulforoseuscoccus oceanibium gen. nov., sp. nov., a representative of the phylum Verrucomicrobia with special cytoplasmic membrane, and proposal of Sulforoseuscoccusaceae fam. nov.</title>
        <authorList>
            <person name="Xi F."/>
        </authorList>
    </citation>
    <scope>NUCLEOTIDE SEQUENCE [LARGE SCALE GENOMIC DNA]</scope>
    <source>
        <strain evidence="1 2">T37</strain>
    </source>
</reference>
<organism evidence="1 2">
    <name type="scientific">Sulfuriroseicoccus oceanibius</name>
    <dbReference type="NCBI Taxonomy" id="2707525"/>
    <lineage>
        <taxon>Bacteria</taxon>
        <taxon>Pseudomonadati</taxon>
        <taxon>Verrucomicrobiota</taxon>
        <taxon>Verrucomicrobiia</taxon>
        <taxon>Verrucomicrobiales</taxon>
        <taxon>Verrucomicrobiaceae</taxon>
        <taxon>Sulfuriroseicoccus</taxon>
    </lineage>
</organism>
<accession>A0A6B3L4T8</accession>
<dbReference type="AlphaFoldDB" id="A0A6B3L4T8"/>
<keyword evidence="2" id="KW-1185">Reference proteome</keyword>
<proteinExistence type="predicted"/>
<dbReference type="Proteomes" id="UP000475117">
    <property type="component" value="Chromosome"/>
</dbReference>
<dbReference type="KEGG" id="soa:G3M56_008710"/>
<name>A0A6B3L4T8_9BACT</name>
<gene>
    <name evidence="1" type="ORF">G3M56_008710</name>
</gene>
<evidence type="ECO:0000313" key="2">
    <source>
        <dbReference type="Proteomes" id="UP000475117"/>
    </source>
</evidence>
<protein>
    <submittedName>
        <fullName evidence="1">Uncharacterized protein</fullName>
    </submittedName>
</protein>
<dbReference type="EMBL" id="CP066776">
    <property type="protein sequence ID" value="QQL43975.1"/>
    <property type="molecule type" value="Genomic_DNA"/>
</dbReference>
<dbReference type="RefSeq" id="WP_164363475.1">
    <property type="nucleotide sequence ID" value="NZ_CP066776.1"/>
</dbReference>
<sequence length="216" mass="23743">MRADVAELTTPQVLEYIDALAVEQLPVWQACFEGYEGGAPAGVTGLQNVVFETLVFETYHSGELPDGFSDSVDDMVLRKTVDRELVEQTARFLLEQRSEMKGGGAWFYPDRTNLLRIYDLNTLTLIGSSYLRRPQVDAASDRLRKGQAEAMVLMVDPSDAQKGFRVLYHPAAGDLKLDGMADSLDAVLENEDGGASVSLIFLTADGLKQMEAGEEE</sequence>